<dbReference type="InterPro" id="IPR004843">
    <property type="entry name" value="Calcineurin-like_PHP"/>
</dbReference>
<dbReference type="PANTHER" id="PTHR11668:SF300">
    <property type="entry name" value="SERINE_THREONINE-PROTEIN PHOSPHATASE"/>
    <property type="match status" value="1"/>
</dbReference>
<name>A0A016SD58_9BILA</name>
<evidence type="ECO:0000256" key="2">
    <source>
        <dbReference type="ARBA" id="ARBA00022723"/>
    </source>
</evidence>
<evidence type="ECO:0000256" key="9">
    <source>
        <dbReference type="SAM" id="MobiDB-lite"/>
    </source>
</evidence>
<proteinExistence type="inferred from homology"/>
<dbReference type="GO" id="GO:0005634">
    <property type="term" value="C:nucleus"/>
    <property type="evidence" value="ECO:0007669"/>
    <property type="project" value="TreeGrafter"/>
</dbReference>
<feature type="transmembrane region" description="Helical" evidence="10">
    <location>
        <begin position="100"/>
        <end position="123"/>
    </location>
</feature>
<dbReference type="Pfam" id="PF00149">
    <property type="entry name" value="Metallophos"/>
    <property type="match status" value="1"/>
</dbReference>
<accession>A0A016SD58</accession>
<evidence type="ECO:0000256" key="11">
    <source>
        <dbReference type="SAM" id="SignalP"/>
    </source>
</evidence>
<keyword evidence="10" id="KW-0812">Transmembrane</keyword>
<dbReference type="InterPro" id="IPR050341">
    <property type="entry name" value="PP1_catalytic_subunit"/>
</dbReference>
<dbReference type="EMBL" id="JARK01001585">
    <property type="protein sequence ID" value="EYB88322.1"/>
    <property type="molecule type" value="Genomic_DNA"/>
</dbReference>
<evidence type="ECO:0000256" key="4">
    <source>
        <dbReference type="ARBA" id="ARBA00022912"/>
    </source>
</evidence>
<dbReference type="EC" id="3.1.3.16" evidence="8"/>
<dbReference type="GO" id="GO:0046872">
    <property type="term" value="F:metal ion binding"/>
    <property type="evidence" value="ECO:0007669"/>
    <property type="project" value="UniProtKB-KW"/>
</dbReference>
<dbReference type="PROSITE" id="PS00125">
    <property type="entry name" value="SER_THR_PHOSPHATASE"/>
    <property type="match status" value="1"/>
</dbReference>
<dbReference type="PANTHER" id="PTHR11668">
    <property type="entry name" value="SERINE/THREONINE PROTEIN PHOSPHATASE"/>
    <property type="match status" value="1"/>
</dbReference>
<feature type="compositionally biased region" description="Basic and acidic residues" evidence="9">
    <location>
        <begin position="141"/>
        <end position="155"/>
    </location>
</feature>
<evidence type="ECO:0000256" key="8">
    <source>
        <dbReference type="RuleBase" id="RU004273"/>
    </source>
</evidence>
<evidence type="ECO:0000256" key="3">
    <source>
        <dbReference type="ARBA" id="ARBA00022801"/>
    </source>
</evidence>
<dbReference type="InterPro" id="IPR006186">
    <property type="entry name" value="Ser/Thr-sp_prot-phosphatase"/>
</dbReference>
<dbReference type="Gene3D" id="3.60.21.10">
    <property type="match status" value="1"/>
</dbReference>
<feature type="chain" id="PRO_5001486632" description="Serine/threonine-protein phosphatase" evidence="11">
    <location>
        <begin position="22"/>
        <end position="539"/>
    </location>
</feature>
<feature type="region of interest" description="Disordered" evidence="9">
    <location>
        <begin position="130"/>
        <end position="164"/>
    </location>
</feature>
<evidence type="ECO:0000256" key="10">
    <source>
        <dbReference type="SAM" id="Phobius"/>
    </source>
</evidence>
<keyword evidence="10" id="KW-1133">Transmembrane helix</keyword>
<dbReference type="InterPro" id="IPR029052">
    <property type="entry name" value="Metallo-depent_PP-like"/>
</dbReference>
<sequence length="539" mass="60951">MDGVGILLALTLSYFFQTNYAMQVTCFSNDGKTQKDSCTGERCYKNNTHNGCTDIITCVHFTTLADCRGTQFPCCCETNWCNQIAAKSAIAKEISTTQRFWPHIVILVLASIAFFAYVTFLVLKRKFGKSPPQRRAAPSSKAHERETTPTPRYEDYDYYSEPSSEGDVIDHIDLTDMKVEATIKPHVKEKILQCLREGPRPLKARRIFANPPKIVKVITYGTSEHITLMEEALETPESTYASKTQATTGQQAAEELLIQLIDNGPREFHFDRAQLQEVLRLGAQIFFSEDSLLEVPVPCIVYGDTHGQYSDLLRWLNLNGWPHETRCVFLGDFVDRGSHGVELFTLITCLKVCFPDNIFVLRGNHEEESLNQLYSFASEVQLKFDSKMSNLNTGPGSMYSHFKNVFMNLPLACLIGGDILAMHGGISPMLRNLQDIQQIERPIDEFVKGTLACDLVWSDPDTLNNVEKYEPNLEREATVGIGQLFSKSAVKETCRRLGVKMIIRGHQVSKVPFFVEFFVEFQYRVSYLYGVMSLPLLGI</sequence>
<gene>
    <name evidence="13" type="primary">Acey_s0249.g126</name>
    <name evidence="13" type="ORF">Y032_0249g126</name>
</gene>
<keyword evidence="4" id="KW-0904">Protein phosphatase</keyword>
<reference evidence="14" key="1">
    <citation type="journal article" date="2015" name="Nat. Genet.">
        <title>The genome and transcriptome of the zoonotic hookworm Ancylostoma ceylanicum identify infection-specific gene families.</title>
        <authorList>
            <person name="Schwarz E.M."/>
            <person name="Hu Y."/>
            <person name="Antoshechkin I."/>
            <person name="Miller M.M."/>
            <person name="Sternberg P.W."/>
            <person name="Aroian R.V."/>
        </authorList>
    </citation>
    <scope>NUCLEOTIDE SEQUENCE</scope>
    <source>
        <strain evidence="14">HY135</strain>
    </source>
</reference>
<dbReference type="SMART" id="SM00156">
    <property type="entry name" value="PP2Ac"/>
    <property type="match status" value="1"/>
</dbReference>
<dbReference type="PRINTS" id="PR00114">
    <property type="entry name" value="STPHPHTASE"/>
</dbReference>
<feature type="signal peptide" evidence="11">
    <location>
        <begin position="1"/>
        <end position="21"/>
    </location>
</feature>
<keyword evidence="11" id="KW-0732">Signal</keyword>
<protein>
    <recommendedName>
        <fullName evidence="8">Serine/threonine-protein phosphatase</fullName>
        <ecNumber evidence="8">3.1.3.16</ecNumber>
    </recommendedName>
</protein>
<dbReference type="GO" id="GO:0004722">
    <property type="term" value="F:protein serine/threonine phosphatase activity"/>
    <property type="evidence" value="ECO:0007669"/>
    <property type="project" value="UniProtKB-EC"/>
</dbReference>
<dbReference type="Proteomes" id="UP000024635">
    <property type="component" value="Unassembled WGS sequence"/>
</dbReference>
<keyword evidence="10" id="KW-0472">Membrane</keyword>
<evidence type="ECO:0000256" key="1">
    <source>
        <dbReference type="ARBA" id="ARBA00001936"/>
    </source>
</evidence>
<comment type="catalytic activity">
    <reaction evidence="6">
        <text>O-phospho-L-seryl-[protein] + H2O = L-seryl-[protein] + phosphate</text>
        <dbReference type="Rhea" id="RHEA:20629"/>
        <dbReference type="Rhea" id="RHEA-COMP:9863"/>
        <dbReference type="Rhea" id="RHEA-COMP:11604"/>
        <dbReference type="ChEBI" id="CHEBI:15377"/>
        <dbReference type="ChEBI" id="CHEBI:29999"/>
        <dbReference type="ChEBI" id="CHEBI:43474"/>
        <dbReference type="ChEBI" id="CHEBI:83421"/>
        <dbReference type="EC" id="3.1.3.16"/>
    </reaction>
</comment>
<dbReference type="CDD" id="cd00144">
    <property type="entry name" value="MPP_PPP_family"/>
    <property type="match status" value="1"/>
</dbReference>
<dbReference type="OrthoDB" id="5857583at2759"/>
<keyword evidence="5" id="KW-0464">Manganese</keyword>
<evidence type="ECO:0000256" key="7">
    <source>
        <dbReference type="ARBA" id="ARBA00048336"/>
    </source>
</evidence>
<keyword evidence="2" id="KW-0479">Metal-binding</keyword>
<keyword evidence="3 8" id="KW-0378">Hydrolase</keyword>
<evidence type="ECO:0000313" key="14">
    <source>
        <dbReference type="Proteomes" id="UP000024635"/>
    </source>
</evidence>
<comment type="caution">
    <text evidence="13">The sequence shown here is derived from an EMBL/GenBank/DDBJ whole genome shotgun (WGS) entry which is preliminary data.</text>
</comment>
<evidence type="ECO:0000256" key="6">
    <source>
        <dbReference type="ARBA" id="ARBA00047761"/>
    </source>
</evidence>
<dbReference type="STRING" id="53326.A0A016SD58"/>
<evidence type="ECO:0000256" key="5">
    <source>
        <dbReference type="ARBA" id="ARBA00023211"/>
    </source>
</evidence>
<keyword evidence="14" id="KW-1185">Reference proteome</keyword>
<organism evidence="13 14">
    <name type="scientific">Ancylostoma ceylanicum</name>
    <dbReference type="NCBI Taxonomy" id="53326"/>
    <lineage>
        <taxon>Eukaryota</taxon>
        <taxon>Metazoa</taxon>
        <taxon>Ecdysozoa</taxon>
        <taxon>Nematoda</taxon>
        <taxon>Chromadorea</taxon>
        <taxon>Rhabditida</taxon>
        <taxon>Rhabditina</taxon>
        <taxon>Rhabditomorpha</taxon>
        <taxon>Strongyloidea</taxon>
        <taxon>Ancylostomatidae</taxon>
        <taxon>Ancylostomatinae</taxon>
        <taxon>Ancylostoma</taxon>
    </lineage>
</organism>
<feature type="domain" description="Serine/threonine specific protein phosphatases" evidence="12">
    <location>
        <begin position="361"/>
        <end position="366"/>
    </location>
</feature>
<dbReference type="GO" id="GO:0005737">
    <property type="term" value="C:cytoplasm"/>
    <property type="evidence" value="ECO:0007669"/>
    <property type="project" value="TreeGrafter"/>
</dbReference>
<evidence type="ECO:0000313" key="13">
    <source>
        <dbReference type="EMBL" id="EYB88322.1"/>
    </source>
</evidence>
<comment type="similarity">
    <text evidence="8">Belongs to the PPP phosphatase family.</text>
</comment>
<comment type="catalytic activity">
    <reaction evidence="7 8">
        <text>O-phospho-L-threonyl-[protein] + H2O = L-threonyl-[protein] + phosphate</text>
        <dbReference type="Rhea" id="RHEA:47004"/>
        <dbReference type="Rhea" id="RHEA-COMP:11060"/>
        <dbReference type="Rhea" id="RHEA-COMP:11605"/>
        <dbReference type="ChEBI" id="CHEBI:15377"/>
        <dbReference type="ChEBI" id="CHEBI:30013"/>
        <dbReference type="ChEBI" id="CHEBI:43474"/>
        <dbReference type="ChEBI" id="CHEBI:61977"/>
        <dbReference type="EC" id="3.1.3.16"/>
    </reaction>
</comment>
<evidence type="ECO:0000259" key="12">
    <source>
        <dbReference type="PROSITE" id="PS00125"/>
    </source>
</evidence>
<dbReference type="AlphaFoldDB" id="A0A016SD58"/>
<comment type="cofactor">
    <cofactor evidence="1">
        <name>Mn(2+)</name>
        <dbReference type="ChEBI" id="CHEBI:29035"/>
    </cofactor>
</comment>
<dbReference type="SUPFAM" id="SSF56300">
    <property type="entry name" value="Metallo-dependent phosphatases"/>
    <property type="match status" value="1"/>
</dbReference>